<evidence type="ECO:0000256" key="1">
    <source>
        <dbReference type="ARBA" id="ARBA00010876"/>
    </source>
</evidence>
<dbReference type="PANTHER" id="PTHR21600:SF44">
    <property type="entry name" value="RIBOSOMAL LARGE SUBUNIT PSEUDOURIDINE SYNTHASE D"/>
    <property type="match status" value="1"/>
</dbReference>
<dbReference type="OrthoDB" id="9807829at2"/>
<dbReference type="GO" id="GO:0000455">
    <property type="term" value="P:enzyme-directed rRNA pseudouridine synthesis"/>
    <property type="evidence" value="ECO:0007669"/>
    <property type="project" value="TreeGrafter"/>
</dbReference>
<dbReference type="Gene3D" id="3.30.2350.10">
    <property type="entry name" value="Pseudouridine synthase"/>
    <property type="match status" value="1"/>
</dbReference>
<comment type="catalytic activity">
    <reaction evidence="4">
        <text>a uridine in RNA = a pseudouridine in RNA</text>
        <dbReference type="Rhea" id="RHEA:48348"/>
        <dbReference type="Rhea" id="RHEA-COMP:12068"/>
        <dbReference type="Rhea" id="RHEA-COMP:12069"/>
        <dbReference type="ChEBI" id="CHEBI:65314"/>
        <dbReference type="ChEBI" id="CHEBI:65315"/>
    </reaction>
</comment>
<dbReference type="Proteomes" id="UP000031408">
    <property type="component" value="Unassembled WGS sequence"/>
</dbReference>
<dbReference type="PROSITE" id="PS01129">
    <property type="entry name" value="PSI_RLU"/>
    <property type="match status" value="1"/>
</dbReference>
<proteinExistence type="inferred from homology"/>
<dbReference type="CDD" id="cd02869">
    <property type="entry name" value="PseudoU_synth_RluA_like"/>
    <property type="match status" value="1"/>
</dbReference>
<comment type="function">
    <text evidence="4">Responsible for synthesis of pseudouridine from uracil.</text>
</comment>
<evidence type="ECO:0000256" key="4">
    <source>
        <dbReference type="RuleBase" id="RU362028"/>
    </source>
</evidence>
<dbReference type="STRING" id="1349421.OI18_07090"/>
<feature type="active site" evidence="3">
    <location>
        <position position="54"/>
    </location>
</feature>
<dbReference type="SUPFAM" id="SSF55120">
    <property type="entry name" value="Pseudouridine synthase"/>
    <property type="match status" value="1"/>
</dbReference>
<evidence type="ECO:0000256" key="2">
    <source>
        <dbReference type="ARBA" id="ARBA00023235"/>
    </source>
</evidence>
<keyword evidence="7" id="KW-1185">Reference proteome</keyword>
<dbReference type="EMBL" id="JSVC01000007">
    <property type="protein sequence ID" value="KIC95356.1"/>
    <property type="molecule type" value="Genomic_DNA"/>
</dbReference>
<comment type="similarity">
    <text evidence="1 4">Belongs to the pseudouridine synthase RluA family.</text>
</comment>
<dbReference type="InterPro" id="IPR006224">
    <property type="entry name" value="PsdUridine_synth_RluA-like_CS"/>
</dbReference>
<evidence type="ECO:0000259" key="5">
    <source>
        <dbReference type="Pfam" id="PF00849"/>
    </source>
</evidence>
<dbReference type="AlphaFoldDB" id="A0A0C1L771"/>
<dbReference type="GO" id="GO:0140098">
    <property type="term" value="F:catalytic activity, acting on RNA"/>
    <property type="evidence" value="ECO:0007669"/>
    <property type="project" value="UniProtKB-ARBA"/>
</dbReference>
<dbReference type="GO" id="GO:0003723">
    <property type="term" value="F:RNA binding"/>
    <property type="evidence" value="ECO:0007669"/>
    <property type="project" value="InterPro"/>
</dbReference>
<gene>
    <name evidence="6" type="ORF">OI18_07090</name>
</gene>
<sequence length="240" mass="27141">MKQQLEILAETGDFIAINKPAGLLSIPDREQSEPSLKDLLLRQFDSIFTVHRLDKETSGVIVFAKNEASHRFLSQQFEARTTTKLYNGLVLGKVYDTEGTLDQPIGEHPVKKGMMTVVRKGKPSITEFRLIESFPQYSWMEFRILTGRTHQIRVHMKNFGHPIVCDPLYGDGQPVLLSSIKKKFKLGKDVLEERPLLNRLALHARSLQITGIDGKELTLEAPIPKDLRATLQQLEKVNAG</sequence>
<dbReference type="GO" id="GO:0009982">
    <property type="term" value="F:pseudouridine synthase activity"/>
    <property type="evidence" value="ECO:0007669"/>
    <property type="project" value="InterPro"/>
</dbReference>
<feature type="domain" description="Pseudouridine synthase RsuA/RluA-like" evidence="5">
    <location>
        <begin position="13"/>
        <end position="157"/>
    </location>
</feature>
<protein>
    <recommendedName>
        <fullName evidence="4">Pseudouridine synthase</fullName>
        <ecNumber evidence="4">5.4.99.-</ecNumber>
    </recommendedName>
</protein>
<dbReference type="InterPro" id="IPR050188">
    <property type="entry name" value="RluA_PseudoU_synthase"/>
</dbReference>
<reference evidence="6 7" key="1">
    <citation type="submission" date="2014-11" db="EMBL/GenBank/DDBJ databases">
        <title>Genome sequence of Flavihumibacter solisilvae 3-3.</title>
        <authorList>
            <person name="Zhou G."/>
            <person name="Li M."/>
            <person name="Wang G."/>
        </authorList>
    </citation>
    <scope>NUCLEOTIDE SEQUENCE [LARGE SCALE GENOMIC DNA]</scope>
    <source>
        <strain evidence="6 7">3-3</strain>
    </source>
</reference>
<organism evidence="6 7">
    <name type="scientific">Flavihumibacter solisilvae</name>
    <dbReference type="NCBI Taxonomy" id="1349421"/>
    <lineage>
        <taxon>Bacteria</taxon>
        <taxon>Pseudomonadati</taxon>
        <taxon>Bacteroidota</taxon>
        <taxon>Chitinophagia</taxon>
        <taxon>Chitinophagales</taxon>
        <taxon>Chitinophagaceae</taxon>
        <taxon>Flavihumibacter</taxon>
    </lineage>
</organism>
<dbReference type="InterPro" id="IPR020103">
    <property type="entry name" value="PsdUridine_synth_cat_dom_sf"/>
</dbReference>
<dbReference type="RefSeq" id="WP_039138436.1">
    <property type="nucleotide sequence ID" value="NZ_JSVC01000007.1"/>
</dbReference>
<dbReference type="NCBIfam" id="TIGR00005">
    <property type="entry name" value="rluA_subfam"/>
    <property type="match status" value="1"/>
</dbReference>
<dbReference type="InterPro" id="IPR006145">
    <property type="entry name" value="PsdUridine_synth_RsuA/RluA"/>
</dbReference>
<evidence type="ECO:0000313" key="6">
    <source>
        <dbReference type="EMBL" id="KIC95356.1"/>
    </source>
</evidence>
<accession>A0A0C1L771</accession>
<dbReference type="Pfam" id="PF00849">
    <property type="entry name" value="PseudoU_synth_2"/>
    <property type="match status" value="1"/>
</dbReference>
<keyword evidence="2 4" id="KW-0413">Isomerase</keyword>
<evidence type="ECO:0000256" key="3">
    <source>
        <dbReference type="PIRSR" id="PIRSR606225-1"/>
    </source>
</evidence>
<name>A0A0C1L771_9BACT</name>
<dbReference type="EC" id="5.4.99.-" evidence="4"/>
<evidence type="ECO:0000313" key="7">
    <source>
        <dbReference type="Proteomes" id="UP000031408"/>
    </source>
</evidence>
<dbReference type="InterPro" id="IPR006225">
    <property type="entry name" value="PsdUridine_synth_RluC/D"/>
</dbReference>
<dbReference type="PANTHER" id="PTHR21600">
    <property type="entry name" value="MITOCHONDRIAL RNA PSEUDOURIDINE SYNTHASE"/>
    <property type="match status" value="1"/>
</dbReference>
<comment type="caution">
    <text evidence="6">The sequence shown here is derived from an EMBL/GenBank/DDBJ whole genome shotgun (WGS) entry which is preliminary data.</text>
</comment>